<feature type="domain" description="BRCT" evidence="4">
    <location>
        <begin position="1"/>
        <end position="96"/>
    </location>
</feature>
<dbReference type="GO" id="GO:0003950">
    <property type="term" value="F:NAD+ poly-ADP-ribosyltransferase activity"/>
    <property type="evidence" value="ECO:0007669"/>
    <property type="project" value="UniProtKB-UniRule"/>
</dbReference>
<dbReference type="SUPFAM" id="SSF54236">
    <property type="entry name" value="Ubiquitin-like"/>
    <property type="match status" value="1"/>
</dbReference>
<dbReference type="InterPro" id="IPR000626">
    <property type="entry name" value="Ubiquitin-like_dom"/>
</dbReference>
<dbReference type="InterPro" id="IPR001357">
    <property type="entry name" value="BRCT_dom"/>
</dbReference>
<evidence type="ECO:0000313" key="8">
    <source>
        <dbReference type="EMBL" id="KAK7486590.1"/>
    </source>
</evidence>
<keyword evidence="1" id="KW-0808">Transferase</keyword>
<dbReference type="PROSITE" id="PS50172">
    <property type="entry name" value="BRCT"/>
    <property type="match status" value="1"/>
</dbReference>
<dbReference type="SUPFAM" id="SSF53300">
    <property type="entry name" value="vWA-like"/>
    <property type="match status" value="1"/>
</dbReference>
<comment type="caution">
    <text evidence="8">The sequence shown here is derived from an EMBL/GenBank/DDBJ whole genome shotgun (WGS) entry which is preliminary data.</text>
</comment>
<dbReference type="PROSITE" id="PS50234">
    <property type="entry name" value="VWFA"/>
    <property type="match status" value="1"/>
</dbReference>
<dbReference type="SMART" id="SM00609">
    <property type="entry name" value="VIT"/>
    <property type="match status" value="1"/>
</dbReference>
<feature type="domain" description="VIT" evidence="7">
    <location>
        <begin position="624"/>
        <end position="754"/>
    </location>
</feature>
<evidence type="ECO:0000259" key="6">
    <source>
        <dbReference type="PROSITE" id="PS51059"/>
    </source>
</evidence>
<accession>A0ABD0KHW5</accession>
<dbReference type="SUPFAM" id="SSF47587">
    <property type="entry name" value="Domain of poly(ADP-ribose) polymerase"/>
    <property type="match status" value="1"/>
</dbReference>
<dbReference type="CDD" id="cd17726">
    <property type="entry name" value="BRCT_PARP4_like"/>
    <property type="match status" value="1"/>
</dbReference>
<dbReference type="InterPro" id="IPR036465">
    <property type="entry name" value="vWFA_dom_sf"/>
</dbReference>
<feature type="domain" description="Ubiquitin-like" evidence="3">
    <location>
        <begin position="1242"/>
        <end position="1317"/>
    </location>
</feature>
<dbReference type="Pfam" id="PF00240">
    <property type="entry name" value="ubiquitin"/>
    <property type="match status" value="1"/>
</dbReference>
<evidence type="ECO:0000259" key="7">
    <source>
        <dbReference type="PROSITE" id="PS51468"/>
    </source>
</evidence>
<keyword evidence="1" id="KW-0520">NAD</keyword>
<dbReference type="EMBL" id="JACVVK020000176">
    <property type="protein sequence ID" value="KAK7486590.1"/>
    <property type="molecule type" value="Genomic_DNA"/>
</dbReference>
<sequence>MKNLLFGDCQIALDLGINVNFKKKAELRKTIIDHGGIVSYIVTRKSSFVVASDPEKCDISSKCRMAVKYNLPVVSMDYIWDSVQAGKRLSIDRYTIGGKSKALDFRSGKISAPESKAVSSARKFTTKPSFNIRSVRVWQPAEKDAPKFDEDNYEVAKYAVFQGVKKKQDVSTFYTLEIHVSSKAKDENENECGPRYRLFSHYGHLQDALAGKPCTQEMRYTTTADQALAGYTTLYNEQLRAHKMEAVDGAALRNVGSRKLQQILSVLESETGVAAPEVQTIVEHIWREAVGEVETILTTPVTAVKLDQIEKAEALLVKIRDLKTDSPDMEAVLKEFYDTLPHKTETAENVKPTRSWLSQKQDLCQLIRDIVSVSEATSWSTRPGVQAKYRALRCNVAHVEPESQEFKNITEDILSSVEGNVKINISKIYAVRRPIEDASFRHDLDNKRNLFHSSRVENFLGILSRGLLMPKIVVDDFGGTRSDAGMLGSGIYFASAASKSALYSTPSKACGSRMMVVSQVALGRCCDYTTTDTTLRQPPEGYDSVHGVGKTQDNSSVFQDDEYVIYNVNQQRLRYLVEFTINKESSTVTLVPDDIAMEIERDLPARLTDIDLHDVQGVTDPMSRVKPGLVADKAEGQVELKAVHVRAKLIDLAAQVVVLQEYLNKSTSPVEAKYVFPLGEGAAVCGFEAFINDKHVVGEVKEKEEAHKEYKQAVSEGHGAYLMDRDEETPDVFTVSVGNLPPGATVLIKITYVAELQVEAELISFRLPGSVAPWKHDSATKDKTQDKVDTYKVTGGQTSLQVAVEMPFDIRSLECPTHKVKVKRTASKAVVELRPDQDIVDGFQLLVGLAEIHVPRMWVERHPDRPDHQACMLTFYPEFEVGSEVKTELVLLLDVSNSMKGTPLQSAKKVALLLLRNMDPTWTFNVVVFGTRYTEIFPSSQAYTEDSVTKAEKFIQAAQADMGNTEVFRPLHAYFLLPPAEGATRNVLLLSDGHLNNETSVMADARSNYQHTRIFTFGVSPTCNVYTLKSLARVSAGTFEFFDTKVKSKWEEKVKRQLSKASQPGLTSVAVEWRQYDDNLPPPVQAPRRITALFNGTRQVIYGFVPNCTMAFLSAVVGGQEVSTVVSTSELAITKGLVVHRLTARGVIQDWEAGLLSDDRTDHEVAKMNEKQDIIELSKEYSIVTQFTSFVAIEKRDKDEDMTLKKGPTIGDLVGKETVDILDYMGWEKTAADMEVDQKPVIPLIVRTLTGKGVPVSARENFTVADLKKQVFDSEGIPSEQQRIVCSGRQLEDGRLLSDYGIDSSSILHLVTRLRGAKVSARISSSSFDTSSASSSASSLLEDGDLEVADALCLAMEDEEAGPVLEAEEESDEEMGFCLFDSDDDMEEELGGHLMDSPPTEETETVTYLESERKPSPEHSIFTKARYFCVPAPRRPPAAVEVTAEQITQEAKPLDVSYKTMSGIHLREEDGEDETGKRWGARTYQTARRSLPLADVNQYASEGRFDGMAVSQMRKEEEAQPEATRSRDRGLARKGSLSAGLQAVTSGEEEAVLVSRGSRTRQTARRSTGGRAPRYSPPAADLTARGTEEAWCDEDVVAEAESPEE</sequence>
<organism evidence="8 9">
    <name type="scientific">Batillaria attramentaria</name>
    <dbReference type="NCBI Taxonomy" id="370345"/>
    <lineage>
        <taxon>Eukaryota</taxon>
        <taxon>Metazoa</taxon>
        <taxon>Spiralia</taxon>
        <taxon>Lophotrochozoa</taxon>
        <taxon>Mollusca</taxon>
        <taxon>Gastropoda</taxon>
        <taxon>Caenogastropoda</taxon>
        <taxon>Sorbeoconcha</taxon>
        <taxon>Cerithioidea</taxon>
        <taxon>Batillariidae</taxon>
        <taxon>Batillaria</taxon>
    </lineage>
</organism>
<feature type="domain" description="VWFA" evidence="5">
    <location>
        <begin position="888"/>
        <end position="1058"/>
    </location>
</feature>
<reference evidence="8 9" key="1">
    <citation type="journal article" date="2023" name="Sci. Data">
        <title>Genome assembly of the Korean intertidal mud-creeper Batillaria attramentaria.</title>
        <authorList>
            <person name="Patra A.K."/>
            <person name="Ho P.T."/>
            <person name="Jun S."/>
            <person name="Lee S.J."/>
            <person name="Kim Y."/>
            <person name="Won Y.J."/>
        </authorList>
    </citation>
    <scope>NUCLEOTIDE SEQUENCE [LARGE SCALE GENOMIC DNA]</scope>
    <source>
        <strain evidence="8">Wonlab-2016</strain>
    </source>
</reference>
<dbReference type="Gene3D" id="3.40.50.410">
    <property type="entry name" value="von Willebrand factor, type A domain"/>
    <property type="match status" value="1"/>
</dbReference>
<dbReference type="InterPro" id="IPR012317">
    <property type="entry name" value="Poly(ADP-ribose)pol_cat_dom"/>
</dbReference>
<keyword evidence="1" id="KW-0328">Glycosyltransferase</keyword>
<dbReference type="InterPro" id="IPR036616">
    <property type="entry name" value="Poly(ADP-ribose)pol_reg_dom_sf"/>
</dbReference>
<dbReference type="InterPro" id="IPR029071">
    <property type="entry name" value="Ubiquitin-like_domsf"/>
</dbReference>
<feature type="compositionally biased region" description="Basic and acidic residues" evidence="2">
    <location>
        <begin position="1513"/>
        <end position="1531"/>
    </location>
</feature>
<dbReference type="InterPro" id="IPR002035">
    <property type="entry name" value="VWF_A"/>
</dbReference>
<protein>
    <recommendedName>
        <fullName evidence="1">Poly [ADP-ribose] polymerase</fullName>
        <shortName evidence="1">PARP</shortName>
        <ecNumber evidence="1">2.4.2.-</ecNumber>
    </recommendedName>
</protein>
<evidence type="ECO:0000313" key="9">
    <source>
        <dbReference type="Proteomes" id="UP001519460"/>
    </source>
</evidence>
<dbReference type="Proteomes" id="UP001519460">
    <property type="component" value="Unassembled WGS sequence"/>
</dbReference>
<dbReference type="PROSITE" id="PS50053">
    <property type="entry name" value="UBIQUITIN_2"/>
    <property type="match status" value="1"/>
</dbReference>
<dbReference type="Pfam" id="PF13768">
    <property type="entry name" value="VWA_3"/>
    <property type="match status" value="1"/>
</dbReference>
<evidence type="ECO:0000256" key="1">
    <source>
        <dbReference type="RuleBase" id="RU362114"/>
    </source>
</evidence>
<dbReference type="InterPro" id="IPR019956">
    <property type="entry name" value="Ubiquitin_dom"/>
</dbReference>
<dbReference type="SMART" id="SM00292">
    <property type="entry name" value="BRCT"/>
    <property type="match status" value="1"/>
</dbReference>
<keyword evidence="9" id="KW-1185">Reference proteome</keyword>
<gene>
    <name evidence="8" type="ORF">BaRGS_00022115</name>
</gene>
<dbReference type="PRINTS" id="PR00348">
    <property type="entry name" value="UBIQUITIN"/>
</dbReference>
<dbReference type="InterPro" id="IPR036420">
    <property type="entry name" value="BRCT_dom_sf"/>
</dbReference>
<evidence type="ECO:0000259" key="4">
    <source>
        <dbReference type="PROSITE" id="PS50172"/>
    </source>
</evidence>
<dbReference type="EC" id="2.4.2.-" evidence="1"/>
<evidence type="ECO:0000256" key="2">
    <source>
        <dbReference type="SAM" id="MobiDB-lite"/>
    </source>
</evidence>
<dbReference type="PROSITE" id="PS51468">
    <property type="entry name" value="VIT"/>
    <property type="match status" value="1"/>
</dbReference>
<dbReference type="SMART" id="SM00327">
    <property type="entry name" value="VWA"/>
    <property type="match status" value="1"/>
</dbReference>
<proteinExistence type="predicted"/>
<dbReference type="Pfam" id="PF08487">
    <property type="entry name" value="VIT"/>
    <property type="match status" value="1"/>
</dbReference>
<evidence type="ECO:0000259" key="5">
    <source>
        <dbReference type="PROSITE" id="PS50234"/>
    </source>
</evidence>
<dbReference type="PANTHER" id="PTHR46530:SF1">
    <property type="entry name" value="PROTEIN MONO-ADP-RIBOSYLTRANSFERASE PARP4"/>
    <property type="match status" value="1"/>
</dbReference>
<dbReference type="InterPro" id="IPR031273">
    <property type="entry name" value="PARP4"/>
</dbReference>
<dbReference type="SMART" id="SM00213">
    <property type="entry name" value="UBQ"/>
    <property type="match status" value="1"/>
</dbReference>
<dbReference type="Gene3D" id="3.10.20.90">
    <property type="entry name" value="Phosphatidylinositol 3-kinase Catalytic Subunit, Chain A, domain 1"/>
    <property type="match status" value="1"/>
</dbReference>
<dbReference type="PROSITE" id="PS00012">
    <property type="entry name" value="PHOSPHOPANTETHEINE"/>
    <property type="match status" value="1"/>
</dbReference>
<dbReference type="InterPro" id="IPR013694">
    <property type="entry name" value="VIT"/>
</dbReference>
<dbReference type="InterPro" id="IPR006162">
    <property type="entry name" value="Ppantetheine_attach_site"/>
</dbReference>
<dbReference type="Gene3D" id="3.90.228.10">
    <property type="match status" value="1"/>
</dbReference>
<feature type="domain" description="PARP catalytic" evidence="6">
    <location>
        <begin position="383"/>
        <end position="588"/>
    </location>
</feature>
<dbReference type="PANTHER" id="PTHR46530">
    <property type="entry name" value="PROTEIN MONO-ADP-RIBOSYLTRANSFERASE PARP4"/>
    <property type="match status" value="1"/>
</dbReference>
<dbReference type="Pfam" id="PF00533">
    <property type="entry name" value="BRCT"/>
    <property type="match status" value="1"/>
</dbReference>
<dbReference type="PROSITE" id="PS51059">
    <property type="entry name" value="PARP_CATALYTIC"/>
    <property type="match status" value="1"/>
</dbReference>
<name>A0ABD0KHW5_9CAEN</name>
<dbReference type="Gene3D" id="3.40.50.10190">
    <property type="entry name" value="BRCT domain"/>
    <property type="match status" value="1"/>
</dbReference>
<dbReference type="Pfam" id="PF00644">
    <property type="entry name" value="PARP"/>
    <property type="match status" value="1"/>
</dbReference>
<dbReference type="SUPFAM" id="SSF52113">
    <property type="entry name" value="BRCT domain"/>
    <property type="match status" value="1"/>
</dbReference>
<feature type="region of interest" description="Disordered" evidence="2">
    <location>
        <begin position="1510"/>
        <end position="1590"/>
    </location>
</feature>
<evidence type="ECO:0000259" key="3">
    <source>
        <dbReference type="PROSITE" id="PS50053"/>
    </source>
</evidence>
<feature type="non-terminal residue" evidence="8">
    <location>
        <position position="1605"/>
    </location>
</feature>
<dbReference type="SUPFAM" id="SSF56399">
    <property type="entry name" value="ADP-ribosylation"/>
    <property type="match status" value="1"/>
</dbReference>